<evidence type="ECO:0000256" key="5">
    <source>
        <dbReference type="ARBA" id="ARBA00023167"/>
    </source>
</evidence>
<dbReference type="Pfam" id="PF01048">
    <property type="entry name" value="PNP_UDP_1"/>
    <property type="match status" value="1"/>
</dbReference>
<evidence type="ECO:0000256" key="2">
    <source>
        <dbReference type="ARBA" id="ARBA00011974"/>
    </source>
</evidence>
<dbReference type="NCBIfam" id="TIGR01704">
    <property type="entry name" value="MTA_SAH-Nsdase"/>
    <property type="match status" value="1"/>
</dbReference>
<dbReference type="GO" id="GO:0019284">
    <property type="term" value="P:L-methionine salvage from S-adenosylmethionine"/>
    <property type="evidence" value="ECO:0007669"/>
    <property type="project" value="TreeGrafter"/>
</dbReference>
<evidence type="ECO:0000256" key="4">
    <source>
        <dbReference type="ARBA" id="ARBA00022801"/>
    </source>
</evidence>
<dbReference type="GO" id="GO:0008930">
    <property type="term" value="F:methylthioadenosine nucleosidase activity"/>
    <property type="evidence" value="ECO:0007669"/>
    <property type="project" value="InterPro"/>
</dbReference>
<evidence type="ECO:0000256" key="1">
    <source>
        <dbReference type="ARBA" id="ARBA00004945"/>
    </source>
</evidence>
<dbReference type="GO" id="GO:0019509">
    <property type="term" value="P:L-methionine salvage from methylthioadenosine"/>
    <property type="evidence" value="ECO:0007669"/>
    <property type="project" value="UniProtKB-UniPathway"/>
</dbReference>
<dbReference type="GO" id="GO:0008782">
    <property type="term" value="F:adenosylhomocysteine nucleosidase activity"/>
    <property type="evidence" value="ECO:0007669"/>
    <property type="project" value="UniProtKB-EC"/>
</dbReference>
<reference evidence="7 8" key="1">
    <citation type="submission" date="2016-08" db="EMBL/GenBank/DDBJ databases">
        <title>Novel Firmicute Genomes.</title>
        <authorList>
            <person name="Poppleton D.I."/>
            <person name="Gribaldo S."/>
        </authorList>
    </citation>
    <scope>NUCLEOTIDE SEQUENCE [LARGE SCALE GENOMIC DNA]</scope>
    <source>
        <strain evidence="7 8">RAOx-1</strain>
    </source>
</reference>
<evidence type="ECO:0000256" key="3">
    <source>
        <dbReference type="ARBA" id="ARBA00022605"/>
    </source>
</evidence>
<dbReference type="SUPFAM" id="SSF53167">
    <property type="entry name" value="Purine and uridine phosphorylases"/>
    <property type="match status" value="1"/>
</dbReference>
<dbReference type="RefSeq" id="WP_120187839.1">
    <property type="nucleotide sequence ID" value="NZ_MCHY01000001.1"/>
</dbReference>
<evidence type="ECO:0000259" key="6">
    <source>
        <dbReference type="Pfam" id="PF01048"/>
    </source>
</evidence>
<comment type="caution">
    <text evidence="7">The sequence shown here is derived from an EMBL/GenBank/DDBJ whole genome shotgun (WGS) entry which is preliminary data.</text>
</comment>
<dbReference type="InterPro" id="IPR035994">
    <property type="entry name" value="Nucleoside_phosphorylase_sf"/>
</dbReference>
<name>A0A419SR73_9BACL</name>
<dbReference type="AlphaFoldDB" id="A0A419SR73"/>
<dbReference type="CDD" id="cd09008">
    <property type="entry name" value="MTAN"/>
    <property type="match status" value="1"/>
</dbReference>
<dbReference type="GO" id="GO:0005829">
    <property type="term" value="C:cytosol"/>
    <property type="evidence" value="ECO:0007669"/>
    <property type="project" value="TreeGrafter"/>
</dbReference>
<dbReference type="InterPro" id="IPR010049">
    <property type="entry name" value="MTA_SAH_Nsdase"/>
</dbReference>
<dbReference type="PANTHER" id="PTHR46832">
    <property type="entry name" value="5'-METHYLTHIOADENOSINE/S-ADENOSYLHOMOCYSTEINE NUCLEOSIDASE"/>
    <property type="match status" value="1"/>
</dbReference>
<dbReference type="EMBL" id="MCHY01000001">
    <property type="protein sequence ID" value="RKD27020.1"/>
    <property type="molecule type" value="Genomic_DNA"/>
</dbReference>
<evidence type="ECO:0000313" key="8">
    <source>
        <dbReference type="Proteomes" id="UP000284219"/>
    </source>
</evidence>
<dbReference type="Proteomes" id="UP000284219">
    <property type="component" value="Unassembled WGS sequence"/>
</dbReference>
<sequence>MIGIIGAMDEEIHLFKKGMEHTEEKVKAGITYYVGEFQGKPIALCKSGVGKVNASVCSQILIDRFGVSGVIFTGVAGALDPTLEIGDIVISEDCQYHDLDASALGFEKGEIPFAQKSVFAADSKLIEIAMEASQEITEGKTMTGRIISGDQFVADRTTVTELHHQFNAACVEMEGAAIAHVCDMNDVPFVIVRSMSDKADGSADVNFLEFTKLASNRSYEIVARMLKKM</sequence>
<dbReference type="GO" id="GO:0009164">
    <property type="term" value="P:nucleoside catabolic process"/>
    <property type="evidence" value="ECO:0007669"/>
    <property type="project" value="InterPro"/>
</dbReference>
<dbReference type="PANTHER" id="PTHR46832:SF1">
    <property type="entry name" value="5'-METHYLTHIOADENOSINE_S-ADENOSYLHOMOCYSTEINE NUCLEOSIDASE"/>
    <property type="match status" value="1"/>
</dbReference>
<feature type="domain" description="Nucleoside phosphorylase" evidence="6">
    <location>
        <begin position="2"/>
        <end position="227"/>
    </location>
</feature>
<dbReference type="Gene3D" id="3.40.50.1580">
    <property type="entry name" value="Nucleoside phosphorylase domain"/>
    <property type="match status" value="1"/>
</dbReference>
<proteinExistence type="predicted"/>
<dbReference type="EC" id="3.2.2.9" evidence="2"/>
<keyword evidence="3" id="KW-0028">Amino-acid biosynthesis</keyword>
<accession>A0A419SR73</accession>
<keyword evidence="4" id="KW-0378">Hydrolase</keyword>
<gene>
    <name evidence="7" type="ORF">BEP19_00130</name>
</gene>
<comment type="pathway">
    <text evidence="1">Amino-acid biosynthesis; L-methionine biosynthesis via salvage pathway; S-methyl-5-thio-alpha-D-ribose 1-phosphate from S-methyl-5'-thioadenosine (hydrolase route): step 1/2.</text>
</comment>
<dbReference type="OrthoDB" id="9792278at2"/>
<dbReference type="InterPro" id="IPR000845">
    <property type="entry name" value="Nucleoside_phosphorylase_d"/>
</dbReference>
<dbReference type="UniPathway" id="UPA00904">
    <property type="reaction ID" value="UER00871"/>
</dbReference>
<keyword evidence="8" id="KW-1185">Reference proteome</keyword>
<organism evidence="7 8">
    <name type="scientific">Ammoniphilus oxalaticus</name>
    <dbReference type="NCBI Taxonomy" id="66863"/>
    <lineage>
        <taxon>Bacteria</taxon>
        <taxon>Bacillati</taxon>
        <taxon>Bacillota</taxon>
        <taxon>Bacilli</taxon>
        <taxon>Bacillales</taxon>
        <taxon>Paenibacillaceae</taxon>
        <taxon>Aneurinibacillus group</taxon>
        <taxon>Ammoniphilus</taxon>
    </lineage>
</organism>
<keyword evidence="5" id="KW-0486">Methionine biosynthesis</keyword>
<dbReference type="NCBIfam" id="NF004079">
    <property type="entry name" value="PRK05584.1"/>
    <property type="match status" value="1"/>
</dbReference>
<protein>
    <recommendedName>
        <fullName evidence="2">adenosylhomocysteine nucleosidase</fullName>
        <ecNumber evidence="2">3.2.2.9</ecNumber>
    </recommendedName>
</protein>
<evidence type="ECO:0000313" key="7">
    <source>
        <dbReference type="EMBL" id="RKD27020.1"/>
    </source>
</evidence>